<keyword evidence="2" id="KW-0378">Hydrolase</keyword>
<dbReference type="AlphaFoldDB" id="A0A4V6NEW0"/>
<accession>A0A4V6NEW0</accession>
<organism evidence="2 3">
    <name type="scientific">Acidipila rosea</name>
    <dbReference type="NCBI Taxonomy" id="768535"/>
    <lineage>
        <taxon>Bacteria</taxon>
        <taxon>Pseudomonadati</taxon>
        <taxon>Acidobacteriota</taxon>
        <taxon>Terriglobia</taxon>
        <taxon>Terriglobales</taxon>
        <taxon>Acidobacteriaceae</taxon>
        <taxon>Acidipila</taxon>
    </lineage>
</organism>
<evidence type="ECO:0000313" key="3">
    <source>
        <dbReference type="Proteomes" id="UP000295210"/>
    </source>
</evidence>
<dbReference type="Pfam" id="PF01979">
    <property type="entry name" value="Amidohydro_1"/>
    <property type="match status" value="1"/>
</dbReference>
<feature type="domain" description="Amidohydrolase-related" evidence="1">
    <location>
        <begin position="102"/>
        <end position="429"/>
    </location>
</feature>
<evidence type="ECO:0000313" key="2">
    <source>
        <dbReference type="EMBL" id="TCK75791.1"/>
    </source>
</evidence>
<dbReference type="InterPro" id="IPR032466">
    <property type="entry name" value="Metal_Hydrolase"/>
</dbReference>
<comment type="caution">
    <text evidence="2">The sequence shown here is derived from an EMBL/GenBank/DDBJ whole genome shotgun (WGS) entry which is preliminary data.</text>
</comment>
<dbReference type="InterPro" id="IPR006680">
    <property type="entry name" value="Amidohydro-rel"/>
</dbReference>
<dbReference type="PANTHER" id="PTHR43135">
    <property type="entry name" value="ALPHA-D-RIBOSE 1-METHYLPHOSPHONATE 5-TRIPHOSPHATE DIPHOSPHATASE"/>
    <property type="match status" value="1"/>
</dbReference>
<sequence>MRLRGELISLSDRLFYAQRMVSSLGLRVKALAALLVLAFFGGFPCRASDLALVDAKIYPSPTDPPIEHGSILIHEGRILAVGPRADVKVPRDAKIIDCTGLVVTAGFWNSHVHILTPGLIHADKLSPDETTAQLQAMLTQWGFTTVFDIASVLNNTNLIRHRIATGETKGPRILTVGEPFWIKTPIYVKSFLETNHVNIPEIQSTLEAEERVKQQVHDGADGIKIFANSIEPNVILTMPADMARGIVAEAHALGKPVFAHVSNNKGIEIALESGVDILAHTTPIDEPWSAAFAQRLVGAHMALTPTLTLWEYESRKGSISAADLEQVMNRAAEQLNAFLRAGGDVLFGTDVGYTDVFDTSEEFKWMSRGGMSYQQILASLTTNPARRFGLSARSGRIANGFDADLVVLRADPSRDVTAFSQLRYTIRNGIVIYNSGSRLEP</sequence>
<dbReference type="InterPro" id="IPR011059">
    <property type="entry name" value="Metal-dep_hydrolase_composite"/>
</dbReference>
<dbReference type="InterPro" id="IPR051781">
    <property type="entry name" value="Metallo-dep_Hydrolase"/>
</dbReference>
<reference evidence="2 3" key="1">
    <citation type="submission" date="2019-03" db="EMBL/GenBank/DDBJ databases">
        <title>Genomic Encyclopedia of Type Strains, Phase IV (KMG-IV): sequencing the most valuable type-strain genomes for metagenomic binning, comparative biology and taxonomic classification.</title>
        <authorList>
            <person name="Goeker M."/>
        </authorList>
    </citation>
    <scope>NUCLEOTIDE SEQUENCE [LARGE SCALE GENOMIC DNA]</scope>
    <source>
        <strain evidence="2 3">DSM 103428</strain>
    </source>
</reference>
<protein>
    <submittedName>
        <fullName evidence="2">Imidazolonepropionase-like amidohydrolase</fullName>
    </submittedName>
</protein>
<dbReference type="PANTHER" id="PTHR43135:SF3">
    <property type="entry name" value="ALPHA-D-RIBOSE 1-METHYLPHOSPHONATE 5-TRIPHOSPHATE DIPHOSPHATASE"/>
    <property type="match status" value="1"/>
</dbReference>
<dbReference type="GO" id="GO:0016810">
    <property type="term" value="F:hydrolase activity, acting on carbon-nitrogen (but not peptide) bonds"/>
    <property type="evidence" value="ECO:0007669"/>
    <property type="project" value="InterPro"/>
</dbReference>
<dbReference type="EMBL" id="SMGK01000001">
    <property type="protein sequence ID" value="TCK75791.1"/>
    <property type="molecule type" value="Genomic_DNA"/>
</dbReference>
<dbReference type="SUPFAM" id="SSF51338">
    <property type="entry name" value="Composite domain of metallo-dependent hydrolases"/>
    <property type="match status" value="1"/>
</dbReference>
<evidence type="ECO:0000259" key="1">
    <source>
        <dbReference type="Pfam" id="PF01979"/>
    </source>
</evidence>
<dbReference type="Gene3D" id="3.20.20.140">
    <property type="entry name" value="Metal-dependent hydrolases"/>
    <property type="match status" value="1"/>
</dbReference>
<keyword evidence="3" id="KW-1185">Reference proteome</keyword>
<name>A0A4V6NEW0_9BACT</name>
<dbReference type="Proteomes" id="UP000295210">
    <property type="component" value="Unassembled WGS sequence"/>
</dbReference>
<proteinExistence type="predicted"/>
<gene>
    <name evidence="2" type="ORF">C7378_0783</name>
</gene>
<dbReference type="SUPFAM" id="SSF51556">
    <property type="entry name" value="Metallo-dependent hydrolases"/>
    <property type="match status" value="1"/>
</dbReference>
<dbReference type="Gene3D" id="2.30.40.10">
    <property type="entry name" value="Urease, subunit C, domain 1"/>
    <property type="match status" value="1"/>
</dbReference>